<evidence type="ECO:0008006" key="4">
    <source>
        <dbReference type="Google" id="ProtNLM"/>
    </source>
</evidence>
<feature type="signal peptide" evidence="1">
    <location>
        <begin position="1"/>
        <end position="17"/>
    </location>
</feature>
<organism evidence="2 3">
    <name type="scientific">Aurantimicrobium minutum</name>
    <dbReference type="NCBI Taxonomy" id="708131"/>
    <lineage>
        <taxon>Bacteria</taxon>
        <taxon>Bacillati</taxon>
        <taxon>Actinomycetota</taxon>
        <taxon>Actinomycetes</taxon>
        <taxon>Micrococcales</taxon>
        <taxon>Microbacteriaceae</taxon>
        <taxon>Aurantimicrobium</taxon>
    </lineage>
</organism>
<evidence type="ECO:0000313" key="2">
    <source>
        <dbReference type="EMBL" id="BAU98912.1"/>
    </source>
</evidence>
<dbReference type="EMBL" id="AP017457">
    <property type="protein sequence ID" value="BAU98912.1"/>
    <property type="molecule type" value="Genomic_DNA"/>
</dbReference>
<dbReference type="OrthoDB" id="5113189at2"/>
<protein>
    <recommendedName>
        <fullName evidence="4">Lipoprotein</fullName>
    </recommendedName>
</protein>
<dbReference type="AlphaFoldDB" id="A0A173LVL5"/>
<gene>
    <name evidence="2" type="ORF">AUMI_13700</name>
</gene>
<proteinExistence type="predicted"/>
<evidence type="ECO:0000256" key="1">
    <source>
        <dbReference type="SAM" id="SignalP"/>
    </source>
</evidence>
<reference evidence="2 3" key="1">
    <citation type="journal article" date="2016" name="Genome Announc.">
        <title>Complete Genome Sequence of Aurantimicrobium minutum Type Strain KNCT, a Planktonic Ultramicrobacterium Isolated from River Water.</title>
        <authorList>
            <person name="Nakai R."/>
            <person name="Fujisawa T."/>
            <person name="Nakamura Y."/>
            <person name="Nishide H."/>
            <person name="Uchiyama I."/>
            <person name="Baba T."/>
            <person name="Toyoda A."/>
            <person name="Fujiyama A."/>
            <person name="Naganuma T."/>
            <person name="Niki H."/>
        </authorList>
    </citation>
    <scope>NUCLEOTIDE SEQUENCE [LARGE SCALE GENOMIC DNA]</scope>
    <source>
        <strain evidence="2 3">KNC</strain>
    </source>
</reference>
<accession>A0A173LVL5</accession>
<keyword evidence="1" id="KW-0732">Signal</keyword>
<dbReference type="PROSITE" id="PS51257">
    <property type="entry name" value="PROKAR_LIPOPROTEIN"/>
    <property type="match status" value="1"/>
</dbReference>
<dbReference type="GeneID" id="80451556"/>
<dbReference type="RefSeq" id="WP_096380706.1">
    <property type="nucleotide sequence ID" value="NZ_AP017457.1"/>
</dbReference>
<evidence type="ECO:0000313" key="3">
    <source>
        <dbReference type="Proteomes" id="UP000243847"/>
    </source>
</evidence>
<name>A0A173LVL5_9MICO</name>
<dbReference type="Proteomes" id="UP000243847">
    <property type="component" value="Chromosome sequence1"/>
</dbReference>
<feature type="chain" id="PRO_5038434405" description="Lipoprotein" evidence="1">
    <location>
        <begin position="18"/>
        <end position="135"/>
    </location>
</feature>
<dbReference type="KEGG" id="amin:AUMI_13700"/>
<sequence>MLKSLLLGTTAIVTALALTGCDQIPSFDANDKAANTAACESVSTTWETLNAAFSSGDILGLPTAIVSVPSQLDQVLSGATDQQLKESLTGLKSQVQSIVDGNQPDVSALVASGVGISARCAILGATVDLQLPQIP</sequence>